<evidence type="ECO:0000313" key="5">
    <source>
        <dbReference type="Proteomes" id="UP001341840"/>
    </source>
</evidence>
<organism evidence="4 5">
    <name type="scientific">Stylosanthes scabra</name>
    <dbReference type="NCBI Taxonomy" id="79078"/>
    <lineage>
        <taxon>Eukaryota</taxon>
        <taxon>Viridiplantae</taxon>
        <taxon>Streptophyta</taxon>
        <taxon>Embryophyta</taxon>
        <taxon>Tracheophyta</taxon>
        <taxon>Spermatophyta</taxon>
        <taxon>Magnoliopsida</taxon>
        <taxon>eudicotyledons</taxon>
        <taxon>Gunneridae</taxon>
        <taxon>Pentapetalae</taxon>
        <taxon>rosids</taxon>
        <taxon>fabids</taxon>
        <taxon>Fabales</taxon>
        <taxon>Fabaceae</taxon>
        <taxon>Papilionoideae</taxon>
        <taxon>50 kb inversion clade</taxon>
        <taxon>dalbergioids sensu lato</taxon>
        <taxon>Dalbergieae</taxon>
        <taxon>Pterocarpus clade</taxon>
        <taxon>Stylosanthes</taxon>
    </lineage>
</organism>
<dbReference type="EMBL" id="JASCZI010271948">
    <property type="protein sequence ID" value="MED6218179.1"/>
    <property type="molecule type" value="Genomic_DNA"/>
</dbReference>
<evidence type="ECO:0000256" key="2">
    <source>
        <dbReference type="ARBA" id="ARBA00022737"/>
    </source>
</evidence>
<protein>
    <submittedName>
        <fullName evidence="4">Uncharacterized protein</fullName>
    </submittedName>
</protein>
<keyword evidence="1" id="KW-0433">Leucine-rich repeat</keyword>
<feature type="compositionally biased region" description="Low complexity" evidence="3">
    <location>
        <begin position="48"/>
        <end position="57"/>
    </location>
</feature>
<evidence type="ECO:0000256" key="3">
    <source>
        <dbReference type="SAM" id="MobiDB-lite"/>
    </source>
</evidence>
<feature type="compositionally biased region" description="Basic and acidic residues" evidence="3">
    <location>
        <begin position="476"/>
        <end position="487"/>
    </location>
</feature>
<dbReference type="Proteomes" id="UP001341840">
    <property type="component" value="Unassembled WGS sequence"/>
</dbReference>
<feature type="region of interest" description="Disordered" evidence="3">
    <location>
        <begin position="476"/>
        <end position="495"/>
    </location>
</feature>
<dbReference type="InterPro" id="IPR050715">
    <property type="entry name" value="LRR-SigEffector_domain"/>
</dbReference>
<dbReference type="SUPFAM" id="SSF52058">
    <property type="entry name" value="L domain-like"/>
    <property type="match status" value="1"/>
</dbReference>
<dbReference type="InterPro" id="IPR032675">
    <property type="entry name" value="LRR_dom_sf"/>
</dbReference>
<feature type="region of interest" description="Disordered" evidence="3">
    <location>
        <begin position="23"/>
        <end position="64"/>
    </location>
</feature>
<name>A0ABU6Z6K8_9FABA</name>
<dbReference type="PANTHER" id="PTHR45752">
    <property type="entry name" value="LEUCINE-RICH REPEAT-CONTAINING"/>
    <property type="match status" value="1"/>
</dbReference>
<sequence length="530" mass="59156">MAAMDPHLNFPILSYVMSRLPSFSPRSTTSPTTATNSHSHSQFDLEQPRPSSSSPSSSHHRHSEIIGQMPQLTDPALLASMTRAITDVSQARQVLKLIGDRPTHEEIDNAKAKLADIDAHLNLQLEEIVALQMPPESSPATWRDHIAQKEKECRDAAEQETRRYKSLIQLEEMHASYQKMLSDAEKKLVKIYEKGGEDDGDDAGAGEGDEDNEEVNVILEDANVKGIERVDISGRHLKHLPEGFGRVQSLVVLLVSGNQLSEIPESIGGLQNLEELNLSSNVLESLPESIGMLQKLKLLNVSTNKLTSLPDSICKCRSLVELDASFNSLGYLPTNIGFELQSLQKLSVQLNKLRSFPSSVCEMQSLRYIDAHFNELNGLPKAIGKLTNLEYLNLGSNFSDLQELPDSFGDLINLRELDISNNQIHELPNTFGSLGFLTKLNLEQNPLEVPPKEIVDQGVQAIKTFMAKRWIEKMEEEERQRKQHEGEEQGENGWLTRSTSWLKNASNNVTEILGNISPKTPKDAYLNQQL</sequence>
<keyword evidence="5" id="KW-1185">Reference proteome</keyword>
<dbReference type="Pfam" id="PF00560">
    <property type="entry name" value="LRR_1"/>
    <property type="match status" value="1"/>
</dbReference>
<dbReference type="SMART" id="SM00369">
    <property type="entry name" value="LRR_TYP"/>
    <property type="match status" value="7"/>
</dbReference>
<reference evidence="4 5" key="1">
    <citation type="journal article" date="2023" name="Plants (Basel)">
        <title>Bridging the Gap: Combining Genomics and Transcriptomics Approaches to Understand Stylosanthes scabra, an Orphan Legume from the Brazilian Caatinga.</title>
        <authorList>
            <person name="Ferreira-Neto J.R.C."/>
            <person name="da Silva M.D."/>
            <person name="Binneck E."/>
            <person name="de Melo N.F."/>
            <person name="da Silva R.H."/>
            <person name="de Melo A.L.T.M."/>
            <person name="Pandolfi V."/>
            <person name="Bustamante F.O."/>
            <person name="Brasileiro-Vidal A.C."/>
            <person name="Benko-Iseppon A.M."/>
        </authorList>
    </citation>
    <scope>NUCLEOTIDE SEQUENCE [LARGE SCALE GENOMIC DNA]</scope>
    <source>
        <tissue evidence="4">Leaves</tissue>
    </source>
</reference>
<evidence type="ECO:0000256" key="1">
    <source>
        <dbReference type="ARBA" id="ARBA00022614"/>
    </source>
</evidence>
<dbReference type="Pfam" id="PF13855">
    <property type="entry name" value="LRR_8"/>
    <property type="match status" value="2"/>
</dbReference>
<evidence type="ECO:0000313" key="4">
    <source>
        <dbReference type="EMBL" id="MED6218179.1"/>
    </source>
</evidence>
<dbReference type="InterPro" id="IPR003591">
    <property type="entry name" value="Leu-rich_rpt_typical-subtyp"/>
</dbReference>
<dbReference type="PANTHER" id="PTHR45752:SF195">
    <property type="entry name" value="LEUCINE-RICH REPEAT (LRR) FAMILY PROTEIN-RELATED"/>
    <property type="match status" value="1"/>
</dbReference>
<gene>
    <name evidence="4" type="ORF">PIB30_024504</name>
</gene>
<comment type="caution">
    <text evidence="4">The sequence shown here is derived from an EMBL/GenBank/DDBJ whole genome shotgun (WGS) entry which is preliminary data.</text>
</comment>
<accession>A0ABU6Z6K8</accession>
<dbReference type="PROSITE" id="PS51450">
    <property type="entry name" value="LRR"/>
    <property type="match status" value="3"/>
</dbReference>
<proteinExistence type="predicted"/>
<dbReference type="InterPro" id="IPR001611">
    <property type="entry name" value="Leu-rich_rpt"/>
</dbReference>
<keyword evidence="2" id="KW-0677">Repeat</keyword>
<feature type="compositionally biased region" description="Low complexity" evidence="3">
    <location>
        <begin position="23"/>
        <end position="40"/>
    </location>
</feature>
<dbReference type="SMART" id="SM00364">
    <property type="entry name" value="LRR_BAC"/>
    <property type="match status" value="8"/>
</dbReference>
<dbReference type="Gene3D" id="3.80.10.10">
    <property type="entry name" value="Ribonuclease Inhibitor"/>
    <property type="match status" value="2"/>
</dbReference>